<keyword evidence="1" id="KW-1133">Transmembrane helix</keyword>
<accession>A0A915DJ05</accession>
<sequence length="118" mass="13841">MSSSCSRVTPRSSCTNKHSSYSRTILAATLVYVCLSVLSTEARHHHHHRKEQMTTTEDYEYKDINDYSSGVFVDSVPIKTTPYSSLKTTPSQHHNTNRFPKLRKFFEAQRQYYYQKRK</sequence>
<name>A0A915DJ05_9BILA</name>
<proteinExistence type="predicted"/>
<feature type="transmembrane region" description="Helical" evidence="1">
    <location>
        <begin position="20"/>
        <end position="40"/>
    </location>
</feature>
<evidence type="ECO:0000256" key="1">
    <source>
        <dbReference type="SAM" id="Phobius"/>
    </source>
</evidence>
<evidence type="ECO:0000313" key="2">
    <source>
        <dbReference type="Proteomes" id="UP000887574"/>
    </source>
</evidence>
<organism evidence="2 3">
    <name type="scientific">Ditylenchus dipsaci</name>
    <dbReference type="NCBI Taxonomy" id="166011"/>
    <lineage>
        <taxon>Eukaryota</taxon>
        <taxon>Metazoa</taxon>
        <taxon>Ecdysozoa</taxon>
        <taxon>Nematoda</taxon>
        <taxon>Chromadorea</taxon>
        <taxon>Rhabditida</taxon>
        <taxon>Tylenchina</taxon>
        <taxon>Tylenchomorpha</taxon>
        <taxon>Sphaerularioidea</taxon>
        <taxon>Anguinidae</taxon>
        <taxon>Anguininae</taxon>
        <taxon>Ditylenchus</taxon>
    </lineage>
</organism>
<keyword evidence="1" id="KW-0472">Membrane</keyword>
<dbReference type="Proteomes" id="UP000887574">
    <property type="component" value="Unplaced"/>
</dbReference>
<reference evidence="3" key="1">
    <citation type="submission" date="2022-11" db="UniProtKB">
        <authorList>
            <consortium name="WormBaseParasite"/>
        </authorList>
    </citation>
    <scope>IDENTIFICATION</scope>
</reference>
<evidence type="ECO:0000313" key="3">
    <source>
        <dbReference type="WBParaSite" id="jg19960"/>
    </source>
</evidence>
<protein>
    <submittedName>
        <fullName evidence="3">Secreted protein</fullName>
    </submittedName>
</protein>
<keyword evidence="2" id="KW-1185">Reference proteome</keyword>
<dbReference type="WBParaSite" id="jg19960">
    <property type="protein sequence ID" value="jg19960"/>
    <property type="gene ID" value="jg19960"/>
</dbReference>
<dbReference type="AlphaFoldDB" id="A0A915DJ05"/>
<keyword evidence="1" id="KW-0812">Transmembrane</keyword>